<comment type="caution">
    <text evidence="1">The sequence shown here is derived from an EMBL/GenBank/DDBJ whole genome shotgun (WGS) entry which is preliminary data.</text>
</comment>
<dbReference type="EMBL" id="AGNL01033058">
    <property type="protein sequence ID" value="EJK55861.1"/>
    <property type="molecule type" value="Genomic_DNA"/>
</dbReference>
<accession>K0S4K5</accession>
<evidence type="ECO:0000313" key="1">
    <source>
        <dbReference type="EMBL" id="EJK55861.1"/>
    </source>
</evidence>
<name>K0S4K5_THAOC</name>
<dbReference type="AlphaFoldDB" id="K0S4K5"/>
<organism evidence="1 2">
    <name type="scientific">Thalassiosira oceanica</name>
    <name type="common">Marine diatom</name>
    <dbReference type="NCBI Taxonomy" id="159749"/>
    <lineage>
        <taxon>Eukaryota</taxon>
        <taxon>Sar</taxon>
        <taxon>Stramenopiles</taxon>
        <taxon>Ochrophyta</taxon>
        <taxon>Bacillariophyta</taxon>
        <taxon>Coscinodiscophyceae</taxon>
        <taxon>Thalassiosirophycidae</taxon>
        <taxon>Thalassiosirales</taxon>
        <taxon>Thalassiosiraceae</taxon>
        <taxon>Thalassiosira</taxon>
    </lineage>
</organism>
<proteinExistence type="predicted"/>
<gene>
    <name evidence="1" type="ORF">THAOC_24357</name>
</gene>
<feature type="non-terminal residue" evidence="1">
    <location>
        <position position="1"/>
    </location>
</feature>
<keyword evidence="2" id="KW-1185">Reference proteome</keyword>
<protein>
    <submittedName>
        <fullName evidence="1">Uncharacterized protein</fullName>
    </submittedName>
</protein>
<dbReference type="Proteomes" id="UP000266841">
    <property type="component" value="Unassembled WGS sequence"/>
</dbReference>
<sequence>EEEDADGCLLPLSLSGLLGYEALLLDYARETSLGARKNAAQVPTTLTFKHKTDARAMAPSLSLGLGCSTVEDL</sequence>
<evidence type="ECO:0000313" key="2">
    <source>
        <dbReference type="Proteomes" id="UP000266841"/>
    </source>
</evidence>
<reference evidence="1 2" key="1">
    <citation type="journal article" date="2012" name="Genome Biol.">
        <title>Genome and low-iron response of an oceanic diatom adapted to chronic iron limitation.</title>
        <authorList>
            <person name="Lommer M."/>
            <person name="Specht M."/>
            <person name="Roy A.S."/>
            <person name="Kraemer L."/>
            <person name="Andreson R."/>
            <person name="Gutowska M.A."/>
            <person name="Wolf J."/>
            <person name="Bergner S.V."/>
            <person name="Schilhabel M.B."/>
            <person name="Klostermeier U.C."/>
            <person name="Beiko R.G."/>
            <person name="Rosenstiel P."/>
            <person name="Hippler M."/>
            <person name="Laroche J."/>
        </authorList>
    </citation>
    <scope>NUCLEOTIDE SEQUENCE [LARGE SCALE GENOMIC DNA]</scope>
    <source>
        <strain evidence="1 2">CCMP1005</strain>
    </source>
</reference>